<dbReference type="InterPro" id="IPR032567">
    <property type="entry name" value="RTL1-rel"/>
</dbReference>
<dbReference type="CDD" id="cd00303">
    <property type="entry name" value="retropepsin_like"/>
    <property type="match status" value="1"/>
</dbReference>
<dbReference type="Gramene" id="PHT93235">
    <property type="protein sequence ID" value="PHT93235"/>
    <property type="gene ID" value="T459_01117"/>
</dbReference>
<dbReference type="EMBL" id="AYRZ02000001">
    <property type="protein sequence ID" value="PHT93235.1"/>
    <property type="molecule type" value="Genomic_DNA"/>
</dbReference>
<sequence>MVDTRLKQLEEAQTGMAREMSELRLAVNGQQKLMQEVLNQVSSIGSQLKSPLAESSRSKSVEVVLSSHIDGGNPVILRHKPASVKLSRFSGEHPDAWVFQVERHFTFYSILPEQQLSLASFYLDRTALEWELEDPEGRLAKLYQTSTVFDYQARFEAIANETEDMPDTLMVKLFISGLRLDIKTNVLVHKPSTLDEAISLAHTHEQRLNLEKGPMQPACARTQPLLPNPQSRSLSPSRNTDVSFAKFPIKRLSSVEMQQRWEKGLCYYCDKKYVANHRSPNLPRILLLKDDSDPLSPALDGTTVEKLLTVELQGLELQAQSTISYHALAEGHPPTILHFKGHIQGSPITILVDGGSTHNFIQTRATKFLNLTVTPITNFAVVVGNG</sequence>
<evidence type="ECO:0000313" key="2">
    <source>
        <dbReference type="Proteomes" id="UP000222542"/>
    </source>
</evidence>
<keyword evidence="2" id="KW-1185">Reference proteome</keyword>
<dbReference type="Proteomes" id="UP000222542">
    <property type="component" value="Unassembled WGS sequence"/>
</dbReference>
<dbReference type="PANTHER" id="PTHR15503">
    <property type="entry name" value="LDOC1 RELATED"/>
    <property type="match status" value="1"/>
</dbReference>
<accession>A0A2G3AG68</accession>
<reference evidence="1 2" key="1">
    <citation type="journal article" date="2014" name="Nat. Genet.">
        <title>Genome sequence of the hot pepper provides insights into the evolution of pungency in Capsicum species.</title>
        <authorList>
            <person name="Kim S."/>
            <person name="Park M."/>
            <person name="Yeom S.I."/>
            <person name="Kim Y.M."/>
            <person name="Lee J.M."/>
            <person name="Lee H.A."/>
            <person name="Seo E."/>
            <person name="Choi J."/>
            <person name="Cheong K."/>
            <person name="Kim K.T."/>
            <person name="Jung K."/>
            <person name="Lee G.W."/>
            <person name="Oh S.K."/>
            <person name="Bae C."/>
            <person name="Kim S.B."/>
            <person name="Lee H.Y."/>
            <person name="Kim S.Y."/>
            <person name="Kim M.S."/>
            <person name="Kang B.C."/>
            <person name="Jo Y.D."/>
            <person name="Yang H.B."/>
            <person name="Jeong H.J."/>
            <person name="Kang W.H."/>
            <person name="Kwon J.K."/>
            <person name="Shin C."/>
            <person name="Lim J.Y."/>
            <person name="Park J.H."/>
            <person name="Huh J.H."/>
            <person name="Kim J.S."/>
            <person name="Kim B.D."/>
            <person name="Cohen O."/>
            <person name="Paran I."/>
            <person name="Suh M.C."/>
            <person name="Lee S.B."/>
            <person name="Kim Y.K."/>
            <person name="Shin Y."/>
            <person name="Noh S.J."/>
            <person name="Park J."/>
            <person name="Seo Y.S."/>
            <person name="Kwon S.Y."/>
            <person name="Kim H.A."/>
            <person name="Park J.M."/>
            <person name="Kim H.J."/>
            <person name="Choi S.B."/>
            <person name="Bosland P.W."/>
            <person name="Reeves G."/>
            <person name="Jo S.H."/>
            <person name="Lee B.W."/>
            <person name="Cho H.T."/>
            <person name="Choi H.S."/>
            <person name="Lee M.S."/>
            <person name="Yu Y."/>
            <person name="Do Choi Y."/>
            <person name="Park B.S."/>
            <person name="van Deynze A."/>
            <person name="Ashrafi H."/>
            <person name="Hill T."/>
            <person name="Kim W.T."/>
            <person name="Pai H.S."/>
            <person name="Ahn H.K."/>
            <person name="Yeam I."/>
            <person name="Giovannoni J.J."/>
            <person name="Rose J.K."/>
            <person name="Sorensen I."/>
            <person name="Lee S.J."/>
            <person name="Kim R.W."/>
            <person name="Choi I.Y."/>
            <person name="Choi B.S."/>
            <person name="Lim J.S."/>
            <person name="Lee Y.H."/>
            <person name="Choi D."/>
        </authorList>
    </citation>
    <scope>NUCLEOTIDE SEQUENCE [LARGE SCALE GENOMIC DNA]</scope>
    <source>
        <strain evidence="2">cv. CM334</strain>
    </source>
</reference>
<comment type="caution">
    <text evidence="1">The sequence shown here is derived from an EMBL/GenBank/DDBJ whole genome shotgun (WGS) entry which is preliminary data.</text>
</comment>
<dbReference type="AlphaFoldDB" id="A0A2G3AG68"/>
<proteinExistence type="predicted"/>
<protein>
    <recommendedName>
        <fullName evidence="3">Retrotransposon gag domain-containing protein</fullName>
    </recommendedName>
</protein>
<evidence type="ECO:0008006" key="3">
    <source>
        <dbReference type="Google" id="ProtNLM"/>
    </source>
</evidence>
<dbReference type="STRING" id="4072.A0A2G3AG68"/>
<gene>
    <name evidence="1" type="ORF">T459_01117</name>
</gene>
<organism evidence="1 2">
    <name type="scientific">Capsicum annuum</name>
    <name type="common">Capsicum pepper</name>
    <dbReference type="NCBI Taxonomy" id="4072"/>
    <lineage>
        <taxon>Eukaryota</taxon>
        <taxon>Viridiplantae</taxon>
        <taxon>Streptophyta</taxon>
        <taxon>Embryophyta</taxon>
        <taxon>Tracheophyta</taxon>
        <taxon>Spermatophyta</taxon>
        <taxon>Magnoliopsida</taxon>
        <taxon>eudicotyledons</taxon>
        <taxon>Gunneridae</taxon>
        <taxon>Pentapetalae</taxon>
        <taxon>asterids</taxon>
        <taxon>lamiids</taxon>
        <taxon>Solanales</taxon>
        <taxon>Solanaceae</taxon>
        <taxon>Solanoideae</taxon>
        <taxon>Capsiceae</taxon>
        <taxon>Capsicum</taxon>
    </lineage>
</organism>
<dbReference type="OMA" id="ICDSICK"/>
<name>A0A2G3AG68_CAPAN</name>
<reference evidence="1 2" key="2">
    <citation type="journal article" date="2017" name="Genome Biol.">
        <title>New reference genome sequences of hot pepper reveal the massive evolution of plant disease-resistance genes by retroduplication.</title>
        <authorList>
            <person name="Kim S."/>
            <person name="Park J."/>
            <person name="Yeom S.I."/>
            <person name="Kim Y.M."/>
            <person name="Seo E."/>
            <person name="Kim K.T."/>
            <person name="Kim M.S."/>
            <person name="Lee J.M."/>
            <person name="Cheong K."/>
            <person name="Shin H.S."/>
            <person name="Kim S.B."/>
            <person name="Han K."/>
            <person name="Lee J."/>
            <person name="Park M."/>
            <person name="Lee H.A."/>
            <person name="Lee H.Y."/>
            <person name="Lee Y."/>
            <person name="Oh S."/>
            <person name="Lee J.H."/>
            <person name="Choi E."/>
            <person name="Choi E."/>
            <person name="Lee S.E."/>
            <person name="Jeon J."/>
            <person name="Kim H."/>
            <person name="Choi G."/>
            <person name="Song H."/>
            <person name="Lee J."/>
            <person name="Lee S.C."/>
            <person name="Kwon J.K."/>
            <person name="Lee H.Y."/>
            <person name="Koo N."/>
            <person name="Hong Y."/>
            <person name="Kim R.W."/>
            <person name="Kang W.H."/>
            <person name="Huh J.H."/>
            <person name="Kang B.C."/>
            <person name="Yang T.J."/>
            <person name="Lee Y.H."/>
            <person name="Bennetzen J.L."/>
            <person name="Choi D."/>
        </authorList>
    </citation>
    <scope>NUCLEOTIDE SEQUENCE [LARGE SCALE GENOMIC DNA]</scope>
    <source>
        <strain evidence="2">cv. CM334</strain>
    </source>
</reference>
<evidence type="ECO:0000313" key="1">
    <source>
        <dbReference type="EMBL" id="PHT93235.1"/>
    </source>
</evidence>
<dbReference type="PANTHER" id="PTHR15503:SF22">
    <property type="entry name" value="TRANSPOSON TY3-I GAG POLYPROTEIN"/>
    <property type="match status" value="1"/>
</dbReference>